<protein>
    <submittedName>
        <fullName evidence="1">Uncharacterized protein</fullName>
    </submittedName>
</protein>
<sequence length="219" mass="25825">MFAYFIEKLFLQTNIVYNPESDPLEQFPTDQLNRLNPKILIEITKLQALNIQVEGNSHPPCIDDMESYATCLDAGEWNTSCHLKLTYLDKARYLPCELPEFYIRLTPDYLQTGQLNWYYLPKLKFLSSLNNPNKDNVNHLENSERYLNLYYDELNKQFDRMKQLTDHRKSLVKIGKTWVSVNLFTSVICASMARFYKFDHNLLIITTIKSTQQNSQLVY</sequence>
<organism evidence="1 2">
    <name type="scientific">Schistosoma curassoni</name>
    <dbReference type="NCBI Taxonomy" id="6186"/>
    <lineage>
        <taxon>Eukaryota</taxon>
        <taxon>Metazoa</taxon>
        <taxon>Spiralia</taxon>
        <taxon>Lophotrochozoa</taxon>
        <taxon>Platyhelminthes</taxon>
        <taxon>Trematoda</taxon>
        <taxon>Digenea</taxon>
        <taxon>Strigeidida</taxon>
        <taxon>Schistosomatoidea</taxon>
        <taxon>Schistosomatidae</taxon>
        <taxon>Schistosoma</taxon>
    </lineage>
</organism>
<name>A0A3P8IMG4_9TREM</name>
<evidence type="ECO:0000313" key="1">
    <source>
        <dbReference type="EMBL" id="VDP58289.1"/>
    </source>
</evidence>
<proteinExistence type="predicted"/>
<keyword evidence="2" id="KW-1185">Reference proteome</keyword>
<dbReference type="AlphaFoldDB" id="A0A3P8IMG4"/>
<reference evidence="1 2" key="1">
    <citation type="submission" date="2018-11" db="EMBL/GenBank/DDBJ databases">
        <authorList>
            <consortium name="Pathogen Informatics"/>
        </authorList>
    </citation>
    <scope>NUCLEOTIDE SEQUENCE [LARGE SCALE GENOMIC DNA]</scope>
    <source>
        <strain>Dakar</strain>
        <strain evidence="2">Senegal</strain>
    </source>
</reference>
<evidence type="ECO:0000313" key="2">
    <source>
        <dbReference type="Proteomes" id="UP000279833"/>
    </source>
</evidence>
<dbReference type="Proteomes" id="UP000279833">
    <property type="component" value="Unassembled WGS sequence"/>
</dbReference>
<dbReference type="EMBL" id="UZAK01037269">
    <property type="protein sequence ID" value="VDP58289.1"/>
    <property type="molecule type" value="Genomic_DNA"/>
</dbReference>
<accession>A0A3P8IMG4</accession>
<gene>
    <name evidence="1" type="ORF">SCUD_LOCUS15062</name>
</gene>